<accession>A0A2R6QBC1</accession>
<evidence type="ECO:0000313" key="1">
    <source>
        <dbReference type="EMBL" id="PSS05420.1"/>
    </source>
</evidence>
<organism evidence="1 2">
    <name type="scientific">Hermanssonia centrifuga</name>
    <dbReference type="NCBI Taxonomy" id="98765"/>
    <lineage>
        <taxon>Eukaryota</taxon>
        <taxon>Fungi</taxon>
        <taxon>Dikarya</taxon>
        <taxon>Basidiomycota</taxon>
        <taxon>Agaricomycotina</taxon>
        <taxon>Agaricomycetes</taxon>
        <taxon>Polyporales</taxon>
        <taxon>Meruliaceae</taxon>
        <taxon>Hermanssonia</taxon>
    </lineage>
</organism>
<comment type="caution">
    <text evidence="1">The sequence shown here is derived from an EMBL/GenBank/DDBJ whole genome shotgun (WGS) entry which is preliminary data.</text>
</comment>
<reference evidence="1 2" key="1">
    <citation type="submission" date="2018-02" db="EMBL/GenBank/DDBJ databases">
        <title>Genome sequence of the basidiomycete white-rot fungus Phlebia centrifuga.</title>
        <authorList>
            <person name="Granchi Z."/>
            <person name="Peng M."/>
            <person name="de Vries R.P."/>
            <person name="Hilden K."/>
            <person name="Makela M.R."/>
            <person name="Grigoriev I."/>
            <person name="Riley R."/>
        </authorList>
    </citation>
    <scope>NUCLEOTIDE SEQUENCE [LARGE SCALE GENOMIC DNA]</scope>
    <source>
        <strain evidence="1 2">FBCC195</strain>
    </source>
</reference>
<proteinExistence type="predicted"/>
<dbReference type="OrthoDB" id="3219769at2759"/>
<dbReference type="AlphaFoldDB" id="A0A2R6QBC1"/>
<dbReference type="EMBL" id="MLYV02000373">
    <property type="protein sequence ID" value="PSS05420.1"/>
    <property type="molecule type" value="Genomic_DNA"/>
</dbReference>
<dbReference type="Proteomes" id="UP000186601">
    <property type="component" value="Unassembled WGS sequence"/>
</dbReference>
<evidence type="ECO:0000313" key="2">
    <source>
        <dbReference type="Proteomes" id="UP000186601"/>
    </source>
</evidence>
<sequence>MSVVAIASPRIWSRIVVTNDTNDECIQEMLLRSQQAPLVVKVHAKINTPTTLRSVQAVLAEIHRICSMDLMLFGISLFSLTQSIECNLDALLLREFSMSDGPNTSRLSRETTPLLTGTIHLERQVLSGYNIEQFTFLASYNFPEHCVHRD</sequence>
<keyword evidence="2" id="KW-1185">Reference proteome</keyword>
<gene>
    <name evidence="1" type="ORF">PHLCEN_2v3909</name>
</gene>
<protein>
    <submittedName>
        <fullName evidence="1">Uncharacterized protein</fullName>
    </submittedName>
</protein>
<name>A0A2R6QBC1_9APHY</name>